<dbReference type="SUPFAM" id="SSF46689">
    <property type="entry name" value="Homeodomain-like"/>
    <property type="match status" value="1"/>
</dbReference>
<sequence>MEKLSGIYDAQAVGLPRGRTSNLLSSEVREQQRRRLVKAAIHVFAEKGFVAATIADIVKGARVSRQVFYELFDSKEDCFLAADQLGRKALIETVLIDLQKTQSALADDRWLRSAVRAYLQLCTQEPEFAKAWAIEFPNAGARCLIQRNLFFTELGQRLKVMHSRIKTSQPEQWRDVPDLFYQAAIGGAYEIVFRCICQNRFEQLLALEDVLVDFINCALGYRQPIA</sequence>
<evidence type="ECO:0000313" key="4">
    <source>
        <dbReference type="EMBL" id="PTQ87213.1"/>
    </source>
</evidence>
<evidence type="ECO:0000256" key="1">
    <source>
        <dbReference type="ARBA" id="ARBA00023125"/>
    </source>
</evidence>
<evidence type="ECO:0000259" key="3">
    <source>
        <dbReference type="PROSITE" id="PS50977"/>
    </source>
</evidence>
<accession>A0A2T5ITR4</accession>
<dbReference type="GO" id="GO:0003700">
    <property type="term" value="F:DNA-binding transcription factor activity"/>
    <property type="evidence" value="ECO:0007669"/>
    <property type="project" value="TreeGrafter"/>
</dbReference>
<dbReference type="PANTHER" id="PTHR30055:SF187">
    <property type="entry name" value="TRANSCRIPTIONAL REGULATORY PROTEIN"/>
    <property type="match status" value="1"/>
</dbReference>
<keyword evidence="1 2" id="KW-0238">DNA-binding</keyword>
<dbReference type="AlphaFoldDB" id="A0A2T5ITR4"/>
<feature type="domain" description="HTH tetR-type" evidence="3">
    <location>
        <begin position="30"/>
        <end position="90"/>
    </location>
</feature>
<evidence type="ECO:0000256" key="2">
    <source>
        <dbReference type="PROSITE-ProRule" id="PRU00335"/>
    </source>
</evidence>
<dbReference type="InterPro" id="IPR009057">
    <property type="entry name" value="Homeodomain-like_sf"/>
</dbReference>
<evidence type="ECO:0000313" key="5">
    <source>
        <dbReference type="Proteomes" id="UP000244223"/>
    </source>
</evidence>
<dbReference type="PRINTS" id="PR00455">
    <property type="entry name" value="HTHTETR"/>
</dbReference>
<dbReference type="InterPro" id="IPR001647">
    <property type="entry name" value="HTH_TetR"/>
</dbReference>
<dbReference type="EMBL" id="QAON01000020">
    <property type="protein sequence ID" value="PTQ87213.1"/>
    <property type="molecule type" value="Genomic_DNA"/>
</dbReference>
<dbReference type="Proteomes" id="UP000244223">
    <property type="component" value="Unassembled WGS sequence"/>
</dbReference>
<dbReference type="Gene3D" id="1.10.357.10">
    <property type="entry name" value="Tetracycline Repressor, domain 2"/>
    <property type="match status" value="1"/>
</dbReference>
<dbReference type="OrthoDB" id="9780939at2"/>
<dbReference type="PROSITE" id="PS50977">
    <property type="entry name" value="HTH_TETR_2"/>
    <property type="match status" value="1"/>
</dbReference>
<proteinExistence type="predicted"/>
<reference evidence="4 5" key="1">
    <citation type="submission" date="2018-04" db="EMBL/GenBank/DDBJ databases">
        <title>Genomic Encyclopedia of Archaeal and Bacterial Type Strains, Phase II (KMG-II): from individual species to whole genera.</title>
        <authorList>
            <person name="Goeker M."/>
        </authorList>
    </citation>
    <scope>NUCLEOTIDE SEQUENCE [LARGE SCALE GENOMIC DNA]</scope>
    <source>
        <strain evidence="4 5">DSM 5822</strain>
    </source>
</reference>
<organism evidence="4 5">
    <name type="scientific">Agitococcus lubricus</name>
    <dbReference type="NCBI Taxonomy" id="1077255"/>
    <lineage>
        <taxon>Bacteria</taxon>
        <taxon>Pseudomonadati</taxon>
        <taxon>Pseudomonadota</taxon>
        <taxon>Gammaproteobacteria</taxon>
        <taxon>Moraxellales</taxon>
        <taxon>Moraxellaceae</taxon>
        <taxon>Agitococcus</taxon>
    </lineage>
</organism>
<name>A0A2T5ITR4_9GAMM</name>
<dbReference type="PANTHER" id="PTHR30055">
    <property type="entry name" value="HTH-TYPE TRANSCRIPTIONAL REGULATOR RUTR"/>
    <property type="match status" value="1"/>
</dbReference>
<dbReference type="GO" id="GO:0000976">
    <property type="term" value="F:transcription cis-regulatory region binding"/>
    <property type="evidence" value="ECO:0007669"/>
    <property type="project" value="TreeGrafter"/>
</dbReference>
<dbReference type="Pfam" id="PF00440">
    <property type="entry name" value="TetR_N"/>
    <property type="match status" value="1"/>
</dbReference>
<keyword evidence="5" id="KW-1185">Reference proteome</keyword>
<comment type="caution">
    <text evidence="4">The sequence shown here is derived from an EMBL/GenBank/DDBJ whole genome shotgun (WGS) entry which is preliminary data.</text>
</comment>
<dbReference type="InterPro" id="IPR050109">
    <property type="entry name" value="HTH-type_TetR-like_transc_reg"/>
</dbReference>
<feature type="DNA-binding region" description="H-T-H motif" evidence="2">
    <location>
        <begin position="53"/>
        <end position="72"/>
    </location>
</feature>
<protein>
    <submittedName>
        <fullName evidence="4">TetR family transcriptional regulator</fullName>
    </submittedName>
</protein>
<gene>
    <name evidence="4" type="ORF">C8N29_12018</name>
</gene>
<dbReference type="RefSeq" id="WP_107866820.1">
    <property type="nucleotide sequence ID" value="NZ_QAON01000020.1"/>
</dbReference>